<sequence length="34" mass="3948">MYLGKAMLFLVLVYGVLFIVKQILLFFRGGQRRG</sequence>
<protein>
    <submittedName>
        <fullName evidence="2">Uncharacterized protein</fullName>
    </submittedName>
</protein>
<reference evidence="3" key="1">
    <citation type="journal article" date="2023" name="Int. J. Syst. Evol. Microbiol.">
        <title>Mesoterricola silvestris gen. nov., sp. nov., Mesoterricola sediminis sp. nov., Geothrix oryzae sp. nov., Geothrix edaphica sp. nov., Geothrix rubra sp. nov., and Geothrix limicola sp. nov., six novel members of Acidobacteriota isolated from soils.</title>
        <authorList>
            <person name="Itoh H."/>
            <person name="Sugisawa Y."/>
            <person name="Mise K."/>
            <person name="Xu Z."/>
            <person name="Kuniyasu M."/>
            <person name="Ushijima N."/>
            <person name="Kawano K."/>
            <person name="Kobayashi E."/>
            <person name="Shiratori Y."/>
            <person name="Masuda Y."/>
            <person name="Senoo K."/>
        </authorList>
    </citation>
    <scope>NUCLEOTIDE SEQUENCE [LARGE SCALE GENOMIC DNA]</scope>
    <source>
        <strain evidence="3">W79</strain>
    </source>
</reference>
<evidence type="ECO:0000313" key="2">
    <source>
        <dbReference type="EMBL" id="BDU71154.1"/>
    </source>
</evidence>
<proteinExistence type="predicted"/>
<keyword evidence="1" id="KW-0812">Transmembrane</keyword>
<dbReference type="AlphaFoldDB" id="A0AA48GHN7"/>
<keyword evidence="1" id="KW-0472">Membrane</keyword>
<gene>
    <name evidence="2" type="ORF">METEAL_03280</name>
</gene>
<dbReference type="Proteomes" id="UP001238179">
    <property type="component" value="Chromosome"/>
</dbReference>
<feature type="transmembrane region" description="Helical" evidence="1">
    <location>
        <begin position="6"/>
        <end position="27"/>
    </location>
</feature>
<dbReference type="KEGG" id="msil:METEAL_03280"/>
<organism evidence="2 3">
    <name type="scientific">Mesoterricola silvestris</name>
    <dbReference type="NCBI Taxonomy" id="2927979"/>
    <lineage>
        <taxon>Bacteria</taxon>
        <taxon>Pseudomonadati</taxon>
        <taxon>Acidobacteriota</taxon>
        <taxon>Holophagae</taxon>
        <taxon>Holophagales</taxon>
        <taxon>Holophagaceae</taxon>
        <taxon>Mesoterricola</taxon>
    </lineage>
</organism>
<evidence type="ECO:0000313" key="3">
    <source>
        <dbReference type="Proteomes" id="UP001238179"/>
    </source>
</evidence>
<accession>A0AA48GHN7</accession>
<keyword evidence="3" id="KW-1185">Reference proteome</keyword>
<evidence type="ECO:0000256" key="1">
    <source>
        <dbReference type="SAM" id="Phobius"/>
    </source>
</evidence>
<name>A0AA48GHN7_9BACT</name>
<keyword evidence="1" id="KW-1133">Transmembrane helix</keyword>
<dbReference type="EMBL" id="AP027080">
    <property type="protein sequence ID" value="BDU71154.1"/>
    <property type="molecule type" value="Genomic_DNA"/>
</dbReference>